<dbReference type="AlphaFoldDB" id="A0A4C1ZYS1"/>
<sequence>MAARLSLLRRRIGRSPLVGYACSPNYTGIEIIFKVLTLNRLLTSYRVFLPAQATHEIKRASKPSDGDHQSVRRQTLKPLSWSSGKLTQRWSSARYEPFRKFVRSLTVLTIVKWFRESFRSGSRDTLRTVHFVWSESNQRMSAPKVRVVKKKATAKTHPIDMPIENVNGEGSGQNNVEAPDQNNEERSDQNSVEILYQNNKERPDKKAKGFPAEAHNDALVTCRAWFKNGDVEDKDRSGRPKIYEDAELEEL</sequence>
<keyword evidence="3" id="KW-1185">Reference proteome</keyword>
<dbReference type="Proteomes" id="UP000299102">
    <property type="component" value="Unassembled WGS sequence"/>
</dbReference>
<accession>A0A4C1ZYS1</accession>
<evidence type="ECO:0008006" key="4">
    <source>
        <dbReference type="Google" id="ProtNLM"/>
    </source>
</evidence>
<reference evidence="2 3" key="1">
    <citation type="journal article" date="2019" name="Commun. Biol.">
        <title>The bagworm genome reveals a unique fibroin gene that provides high tensile strength.</title>
        <authorList>
            <person name="Kono N."/>
            <person name="Nakamura H."/>
            <person name="Ohtoshi R."/>
            <person name="Tomita M."/>
            <person name="Numata K."/>
            <person name="Arakawa K."/>
        </authorList>
    </citation>
    <scope>NUCLEOTIDE SEQUENCE [LARGE SCALE GENOMIC DNA]</scope>
</reference>
<gene>
    <name evidence="2" type="ORF">EVAR_57257_1</name>
</gene>
<dbReference type="EMBL" id="BGZK01002210">
    <property type="protein sequence ID" value="GBP91795.1"/>
    <property type="molecule type" value="Genomic_DNA"/>
</dbReference>
<proteinExistence type="predicted"/>
<protein>
    <recommendedName>
        <fullName evidence="4">Histone-lysine N-methyltransferase SETMAR</fullName>
    </recommendedName>
</protein>
<feature type="region of interest" description="Disordered" evidence="1">
    <location>
        <begin position="229"/>
        <end position="251"/>
    </location>
</feature>
<feature type="compositionally biased region" description="Basic and acidic residues" evidence="1">
    <location>
        <begin position="229"/>
        <end position="244"/>
    </location>
</feature>
<name>A0A4C1ZYS1_EUMVA</name>
<evidence type="ECO:0000256" key="1">
    <source>
        <dbReference type="SAM" id="MobiDB-lite"/>
    </source>
</evidence>
<feature type="region of interest" description="Disordered" evidence="1">
    <location>
        <begin position="160"/>
        <end position="189"/>
    </location>
</feature>
<comment type="caution">
    <text evidence="2">The sequence shown here is derived from an EMBL/GenBank/DDBJ whole genome shotgun (WGS) entry which is preliminary data.</text>
</comment>
<dbReference type="OrthoDB" id="5772781at2759"/>
<evidence type="ECO:0000313" key="3">
    <source>
        <dbReference type="Proteomes" id="UP000299102"/>
    </source>
</evidence>
<organism evidence="2 3">
    <name type="scientific">Eumeta variegata</name>
    <name type="common">Bagworm moth</name>
    <name type="synonym">Eumeta japonica</name>
    <dbReference type="NCBI Taxonomy" id="151549"/>
    <lineage>
        <taxon>Eukaryota</taxon>
        <taxon>Metazoa</taxon>
        <taxon>Ecdysozoa</taxon>
        <taxon>Arthropoda</taxon>
        <taxon>Hexapoda</taxon>
        <taxon>Insecta</taxon>
        <taxon>Pterygota</taxon>
        <taxon>Neoptera</taxon>
        <taxon>Endopterygota</taxon>
        <taxon>Lepidoptera</taxon>
        <taxon>Glossata</taxon>
        <taxon>Ditrysia</taxon>
        <taxon>Tineoidea</taxon>
        <taxon>Psychidae</taxon>
        <taxon>Oiketicinae</taxon>
        <taxon>Eumeta</taxon>
    </lineage>
</organism>
<evidence type="ECO:0000313" key="2">
    <source>
        <dbReference type="EMBL" id="GBP91795.1"/>
    </source>
</evidence>